<protein>
    <submittedName>
        <fullName evidence="2">Uncharacterized protein</fullName>
    </submittedName>
</protein>
<dbReference type="Proteomes" id="UP000008867">
    <property type="component" value="Chromosome 2"/>
</dbReference>
<dbReference type="EMBL" id="FQ311441">
    <property type="protein sequence ID" value="CBQ70602.1"/>
    <property type="molecule type" value="Genomic_DNA"/>
</dbReference>
<dbReference type="InterPro" id="IPR009003">
    <property type="entry name" value="Peptidase_S1_PA"/>
</dbReference>
<feature type="compositionally biased region" description="Polar residues" evidence="1">
    <location>
        <begin position="59"/>
        <end position="74"/>
    </location>
</feature>
<dbReference type="SUPFAM" id="SSF50494">
    <property type="entry name" value="Trypsin-like serine proteases"/>
    <property type="match status" value="1"/>
</dbReference>
<reference evidence="2 3" key="1">
    <citation type="journal article" date="2010" name="Science">
        <title>Pathogenicity determinants in smut fungi revealed by genome comparison.</title>
        <authorList>
            <person name="Schirawski J."/>
            <person name="Mannhaupt G."/>
            <person name="Muench K."/>
            <person name="Brefort T."/>
            <person name="Schipper K."/>
            <person name="Doehlemann G."/>
            <person name="Di Stasio M."/>
            <person name="Roessel N."/>
            <person name="Mendoza-Mendoza A."/>
            <person name="Pester D."/>
            <person name="Mueller O."/>
            <person name="Winterberg B."/>
            <person name="Meyer E."/>
            <person name="Ghareeb H."/>
            <person name="Wollenberg T."/>
            <person name="Muensterkoetter M."/>
            <person name="Wong P."/>
            <person name="Walter M."/>
            <person name="Stukenbrock E."/>
            <person name="Gueldener U."/>
            <person name="Kahmann R."/>
        </authorList>
    </citation>
    <scope>NUCLEOTIDE SEQUENCE [LARGE SCALE GENOMIC DNA]</scope>
    <source>
        <strain evidence="3">SRZ2</strain>
    </source>
</reference>
<evidence type="ECO:0000313" key="3">
    <source>
        <dbReference type="Proteomes" id="UP000008867"/>
    </source>
</evidence>
<dbReference type="eggNOG" id="ENOG502S3JE">
    <property type="taxonomic scope" value="Eukaryota"/>
</dbReference>
<feature type="region of interest" description="Disordered" evidence="1">
    <location>
        <begin position="39"/>
        <end position="107"/>
    </location>
</feature>
<sequence length="590" mass="62620">MLSRPARLHMLKRPSAVLPFAATRHYAVPVNPSSSVDALLGTSVPPPPREGQEFGSAPGTYSTPSRFGSKNPNDISDLLRGHRPWDPTHGRSNGSSSDSGNNPGARHADLQRIKGTAIGAERKGIPIPSRDEMLEEMFKRPMRELEERRGIVDREHPHPIDALYGRNELDERVLAAARALHAASANPNPRSADAADTFKAATISHLLERFESRAGYQLSIELPYEPTPAQERKVPLTSAHSSEAELQDASDDGVLLLAYVSNLTGARGTERISVCSGFAVEGGDKISAEDGDGKGALVVSCAHTLRASLPSKGASEAEAAGSDSDSIAVAITRTGAIYPVRNLISSLAASDVILLQLGSTALSLDGSSAATQPVRTLPVSPYPAHVNSELSVSSFWGWEDDSGAILPAYTYDAQQQSLGVSTTTPPQGREKERVKLERDDAGRSRWGRARLVEYKDPCGASAMVGTYDELAQLDYKLLVSSPANPPALQGDYALRLSSTVSEATRPSAAFGAGSTTEGEAQVMQSQTRRPLPNFPPPGSSGGPVVDVETGSVVGVVRGHKMSALEGRRGDAVPAEKVFEFFALPGLGRKN</sequence>
<proteinExistence type="predicted"/>
<organism evidence="2 3">
    <name type="scientific">Sporisorium reilianum (strain SRZ2)</name>
    <name type="common">Maize head smut fungus</name>
    <dbReference type="NCBI Taxonomy" id="999809"/>
    <lineage>
        <taxon>Eukaryota</taxon>
        <taxon>Fungi</taxon>
        <taxon>Dikarya</taxon>
        <taxon>Basidiomycota</taxon>
        <taxon>Ustilaginomycotina</taxon>
        <taxon>Ustilaginomycetes</taxon>
        <taxon>Ustilaginales</taxon>
        <taxon>Ustilaginaceae</taxon>
        <taxon>Sporisorium</taxon>
    </lineage>
</organism>
<evidence type="ECO:0000256" key="1">
    <source>
        <dbReference type="SAM" id="MobiDB-lite"/>
    </source>
</evidence>
<name>E6ZTP5_SPORE</name>
<evidence type="ECO:0000313" key="2">
    <source>
        <dbReference type="EMBL" id="CBQ70602.1"/>
    </source>
</evidence>
<dbReference type="OrthoDB" id="10054765at2759"/>
<feature type="compositionally biased region" description="Basic and acidic residues" evidence="1">
    <location>
        <begin position="77"/>
        <end position="89"/>
    </location>
</feature>
<dbReference type="HOGENOM" id="CLU_463897_0_0_1"/>
<accession>E6ZTP5</accession>
<gene>
    <name evidence="2" type="ORF">sr10271</name>
</gene>
<keyword evidence="3" id="KW-1185">Reference proteome</keyword>
<feature type="compositionally biased region" description="Low complexity" evidence="1">
    <location>
        <begin position="90"/>
        <end position="102"/>
    </location>
</feature>
<feature type="region of interest" description="Disordered" evidence="1">
    <location>
        <begin position="524"/>
        <end position="544"/>
    </location>
</feature>
<dbReference type="AlphaFoldDB" id="E6ZTP5"/>
<dbReference type="VEuPathDB" id="FungiDB:sr10271"/>